<dbReference type="AlphaFoldDB" id="A0A193LKT6"/>
<evidence type="ECO:0000259" key="7">
    <source>
        <dbReference type="Pfam" id="PF13480"/>
    </source>
</evidence>
<dbReference type="GO" id="GO:0016755">
    <property type="term" value="F:aminoacyltransferase activity"/>
    <property type="evidence" value="ECO:0007669"/>
    <property type="project" value="InterPro"/>
</dbReference>
<evidence type="ECO:0000313" key="9">
    <source>
        <dbReference type="Proteomes" id="UP000092695"/>
    </source>
</evidence>
<dbReference type="GO" id="GO:0008360">
    <property type="term" value="P:regulation of cell shape"/>
    <property type="evidence" value="ECO:0007669"/>
    <property type="project" value="UniProtKB-KW"/>
</dbReference>
<gene>
    <name evidence="8" type="ORF">BA177_06835</name>
</gene>
<dbReference type="InterPro" id="IPR016181">
    <property type="entry name" value="Acyl_CoA_acyltransferase"/>
</dbReference>
<evidence type="ECO:0000256" key="3">
    <source>
        <dbReference type="ARBA" id="ARBA00022960"/>
    </source>
</evidence>
<sequence>MLENGVHHFDPSAENRDSWNHFVATSETAGFYHQFEWQEINQTEFGHRTWYLASLNDGAIDGVFPLVLIESRIFGRILCSMPFVNYGGPSAVNSAANDALVARACEIAREQKADFLEIRGLGVCDQSLPRSEHKVSMTIALANDPDEIWNSYKSKHRTNIRRVYKDGVTVQSGGMELLDTFYAIMSRSWRALGTPIYRKQYFQSIIESLGDQIRIYVASQNGQPVATAFNGQFGGTVEGMWAGMDPDFRKVQVNYVLYWEMIKDACEAGFRDYHLGRSTADSGGEVFKQKWGAEARQLYWQYYLPNGGDLPGLNPDNPKYALAIKVWRKLPLWVTQQAGPLLARSIP</sequence>
<dbReference type="InterPro" id="IPR017469">
    <property type="entry name" value="PEP-CTERM_FemAB-rel"/>
</dbReference>
<dbReference type="KEGG" id="woc:BA177_06835"/>
<accession>A0A193LKT6</accession>
<reference evidence="8 9" key="1">
    <citation type="submission" date="2016-06" db="EMBL/GenBank/DDBJ databases">
        <title>Complete genome sequence of a deep-branching marine Gamma Proteobacterium Woeseia oceani type strain XK5.</title>
        <authorList>
            <person name="Mu D."/>
            <person name="Du Z."/>
        </authorList>
    </citation>
    <scope>NUCLEOTIDE SEQUENCE [LARGE SCALE GENOMIC DNA]</scope>
    <source>
        <strain evidence="8 9">XK5</strain>
    </source>
</reference>
<dbReference type="InterPro" id="IPR003447">
    <property type="entry name" value="FEMABX"/>
</dbReference>
<dbReference type="PANTHER" id="PTHR36174:SF1">
    <property type="entry name" value="LIPID II:GLYCINE GLYCYLTRANSFERASE"/>
    <property type="match status" value="1"/>
</dbReference>
<dbReference type="Gene3D" id="3.40.630.30">
    <property type="match status" value="1"/>
</dbReference>
<dbReference type="Pfam" id="PF13480">
    <property type="entry name" value="Acetyltransf_6"/>
    <property type="match status" value="1"/>
</dbReference>
<protein>
    <recommendedName>
        <fullName evidence="7">BioF2-like acetyltransferase domain-containing protein</fullName>
    </recommendedName>
</protein>
<feature type="domain" description="BioF2-like acetyltransferase" evidence="7">
    <location>
        <begin position="154"/>
        <end position="287"/>
    </location>
</feature>
<name>A0A193LKT6_9GAMM</name>
<dbReference type="SUPFAM" id="SSF55729">
    <property type="entry name" value="Acyl-CoA N-acyltransferases (Nat)"/>
    <property type="match status" value="1"/>
</dbReference>
<evidence type="ECO:0000256" key="6">
    <source>
        <dbReference type="ARBA" id="ARBA00023316"/>
    </source>
</evidence>
<dbReference type="EMBL" id="CP016268">
    <property type="protein sequence ID" value="ANO53056.1"/>
    <property type="molecule type" value="Genomic_DNA"/>
</dbReference>
<keyword evidence="9" id="KW-1185">Reference proteome</keyword>
<dbReference type="STRING" id="1548547.BA177_06835"/>
<dbReference type="GO" id="GO:0071555">
    <property type="term" value="P:cell wall organization"/>
    <property type="evidence" value="ECO:0007669"/>
    <property type="project" value="UniProtKB-KW"/>
</dbReference>
<keyword evidence="5" id="KW-0012">Acyltransferase</keyword>
<proteinExistence type="inferred from homology"/>
<dbReference type="Proteomes" id="UP000092695">
    <property type="component" value="Chromosome"/>
</dbReference>
<evidence type="ECO:0000256" key="5">
    <source>
        <dbReference type="ARBA" id="ARBA00023315"/>
    </source>
</evidence>
<keyword evidence="3" id="KW-0133">Cell shape</keyword>
<organism evidence="8 9">
    <name type="scientific">Woeseia oceani</name>
    <dbReference type="NCBI Taxonomy" id="1548547"/>
    <lineage>
        <taxon>Bacteria</taxon>
        <taxon>Pseudomonadati</taxon>
        <taxon>Pseudomonadota</taxon>
        <taxon>Gammaproteobacteria</taxon>
        <taxon>Woeseiales</taxon>
        <taxon>Woeseiaceae</taxon>
        <taxon>Woeseia</taxon>
    </lineage>
</organism>
<evidence type="ECO:0000313" key="8">
    <source>
        <dbReference type="EMBL" id="ANO53056.1"/>
    </source>
</evidence>
<keyword evidence="4" id="KW-0573">Peptidoglycan synthesis</keyword>
<keyword evidence="6" id="KW-0961">Cell wall biogenesis/degradation</keyword>
<comment type="similarity">
    <text evidence="1">Belongs to the FemABX family.</text>
</comment>
<evidence type="ECO:0000256" key="2">
    <source>
        <dbReference type="ARBA" id="ARBA00022679"/>
    </source>
</evidence>
<dbReference type="PROSITE" id="PS51191">
    <property type="entry name" value="FEMABX"/>
    <property type="match status" value="1"/>
</dbReference>
<dbReference type="NCBIfam" id="TIGR03019">
    <property type="entry name" value="pepcterm_femAB"/>
    <property type="match status" value="1"/>
</dbReference>
<keyword evidence="2" id="KW-0808">Transferase</keyword>
<dbReference type="InterPro" id="IPR038740">
    <property type="entry name" value="BioF2-like_GNAT_dom"/>
</dbReference>
<evidence type="ECO:0000256" key="1">
    <source>
        <dbReference type="ARBA" id="ARBA00009943"/>
    </source>
</evidence>
<dbReference type="GO" id="GO:0009252">
    <property type="term" value="P:peptidoglycan biosynthetic process"/>
    <property type="evidence" value="ECO:0007669"/>
    <property type="project" value="UniProtKB-KW"/>
</dbReference>
<dbReference type="InterPro" id="IPR050644">
    <property type="entry name" value="PG_Glycine_Bridge_Synth"/>
</dbReference>
<dbReference type="PANTHER" id="PTHR36174">
    <property type="entry name" value="LIPID II:GLYCINE GLYCYLTRANSFERASE"/>
    <property type="match status" value="1"/>
</dbReference>
<evidence type="ECO:0000256" key="4">
    <source>
        <dbReference type="ARBA" id="ARBA00022984"/>
    </source>
</evidence>